<organism evidence="1 2">
    <name type="scientific">Bacillus phage Bobb</name>
    <dbReference type="NCBI Taxonomy" id="1527469"/>
    <lineage>
        <taxon>Viruses</taxon>
        <taxon>Duplodnaviria</taxon>
        <taxon>Heunggongvirae</taxon>
        <taxon>Uroviricota</taxon>
        <taxon>Caudoviricetes</taxon>
        <taxon>Herelleviridae</taxon>
        <taxon>Bastillevirinae</taxon>
        <taxon>Agatevirus</taxon>
        <taxon>Agatevirus bobb</taxon>
    </lineage>
</organism>
<dbReference type="RefSeq" id="YP_009056412.1">
    <property type="nucleotide sequence ID" value="NC_024792.1"/>
</dbReference>
<reference evidence="1 2" key="1">
    <citation type="submission" date="2014-06" db="EMBL/GenBank/DDBJ databases">
        <title>Bioinformatic genomic analysis of Bacillus phage Bobb.</title>
        <authorList>
            <person name="Lewis H.M.N."/>
            <person name="Temple L."/>
            <person name="Barth R.N."/>
            <person name="Bowles K.M."/>
            <person name="Churchin D.I."/>
            <person name="Scott-Croshaw C."/>
            <person name="Glasgow G.H."/>
            <person name="Gloe M.W."/>
            <person name="McGough T.M."/>
            <person name="Nutbrown S.A."/>
            <person name="Romulus S.R."/>
            <person name="Sanders K.A.M."/>
            <person name="Diachok C.R."/>
            <person name="Serigano J.P."/>
            <person name="Shin D."/>
            <person name="Suresh M.H."/>
            <person name="Conner A.R.N."/>
            <person name="Korba R.M."/>
            <person name="Livermore R.J."/>
            <person name="Rohlf M.B."/>
            <person name="Utterback S.D."/>
            <person name="Wilson V.E."/>
        </authorList>
    </citation>
    <scope>NUCLEOTIDE SEQUENCE [LARGE SCALE GENOMIC DNA]</scope>
</reference>
<keyword evidence="2" id="KW-1185">Reference proteome</keyword>
<dbReference type="Proteomes" id="UP000028664">
    <property type="component" value="Segment"/>
</dbReference>
<dbReference type="GeneID" id="20283430"/>
<dbReference type="EMBL" id="KM051843">
    <property type="protein sequence ID" value="AII28044.1"/>
    <property type="molecule type" value="Genomic_DNA"/>
</dbReference>
<protein>
    <submittedName>
        <fullName evidence="1">Uncharacterized protein</fullName>
    </submittedName>
</protein>
<sequence length="70" mass="8600">MIVPYLHTNKLIQAEKGNFRIRETEEGYELWREPYRKWYKPWKKNPPKLVLTRPRINDLRDSIGKVYRIG</sequence>
<evidence type="ECO:0000313" key="1">
    <source>
        <dbReference type="EMBL" id="AII28044.1"/>
    </source>
</evidence>
<accession>A0A076G7U9</accession>
<proteinExistence type="predicted"/>
<name>A0A076G7U9_9CAUD</name>
<evidence type="ECO:0000313" key="2">
    <source>
        <dbReference type="Proteomes" id="UP000028664"/>
    </source>
</evidence>
<dbReference type="OrthoDB" id="40333at10239"/>
<dbReference type="KEGG" id="vg:20283430"/>